<keyword evidence="11" id="KW-1185">Reference proteome</keyword>
<dbReference type="PANTHER" id="PTHR43178">
    <property type="entry name" value="DIHYDROLIPOAMIDE ACETYLTRANSFERASE COMPONENT OF PYRUVATE DEHYDROGENASE COMPLEX"/>
    <property type="match status" value="1"/>
</dbReference>
<dbReference type="InterPro" id="IPR011053">
    <property type="entry name" value="Single_hybrid_motif"/>
</dbReference>
<dbReference type="Pfam" id="PF00198">
    <property type="entry name" value="2-oxoacid_dh"/>
    <property type="match status" value="1"/>
</dbReference>
<proteinExistence type="inferred from homology"/>
<dbReference type="GO" id="GO:0016407">
    <property type="term" value="F:acetyltransferase activity"/>
    <property type="evidence" value="ECO:0007669"/>
    <property type="project" value="TreeGrafter"/>
</dbReference>
<name>A0A317FAW5_9PROT</name>
<dbReference type="InterPro" id="IPR001078">
    <property type="entry name" value="2-oxoacid_DH_actylTfrase"/>
</dbReference>
<feature type="domain" description="Peripheral subunit-binding (PSBD)" evidence="9">
    <location>
        <begin position="113"/>
        <end position="150"/>
    </location>
</feature>
<dbReference type="GO" id="GO:0005737">
    <property type="term" value="C:cytoplasm"/>
    <property type="evidence" value="ECO:0007669"/>
    <property type="project" value="TreeGrafter"/>
</dbReference>
<accession>A0A317FAW5</accession>
<dbReference type="PROSITE" id="PS00189">
    <property type="entry name" value="LIPOYL"/>
    <property type="match status" value="1"/>
</dbReference>
<evidence type="ECO:0000256" key="5">
    <source>
        <dbReference type="ARBA" id="ARBA00022823"/>
    </source>
</evidence>
<dbReference type="Gene3D" id="2.40.50.100">
    <property type="match status" value="1"/>
</dbReference>
<sequence>MTVFRLPDLGEGLQAAEIVAWHVAVGDHVVADQPLVSVETDKAVVEVPSPQAGRIARLCAAAGARIHVGEALVEFADAAAPDAGAVVGALPEAAKPPPALPVASPQPRESAPRAMPAARALAARLGVDLAGIAGSGAGGTITLGDVEAAAARADAGPTGFVPLSGVGLAMARNMARSRDAVAPATVCDDADVEAWPPDADFTMRLARAVIAGCRAAPALNAWFDGEAQARRLHAEVAIGIAVETEAGLFVPVLREAARRSMAELRSDFEGMKRGLADRSLPAEALRGATITLSNFGLLGGRYAVLSILPPQVAILGAGRIAPRPAVHGGQLAIRRLLPLSLTFDHRAVTGAEAARFLEAVIADLATAS</sequence>
<gene>
    <name evidence="10" type="ORF">DFH01_20515</name>
</gene>
<evidence type="ECO:0000259" key="8">
    <source>
        <dbReference type="PROSITE" id="PS50968"/>
    </source>
</evidence>
<evidence type="ECO:0000256" key="4">
    <source>
        <dbReference type="ARBA" id="ARBA00022679"/>
    </source>
</evidence>
<evidence type="ECO:0000259" key="9">
    <source>
        <dbReference type="PROSITE" id="PS51826"/>
    </source>
</evidence>
<dbReference type="InterPro" id="IPR003016">
    <property type="entry name" value="2-oxoA_DH_lipoyl-BS"/>
</dbReference>
<dbReference type="GO" id="GO:0031405">
    <property type="term" value="F:lipoic acid binding"/>
    <property type="evidence" value="ECO:0007669"/>
    <property type="project" value="TreeGrafter"/>
</dbReference>
<dbReference type="AlphaFoldDB" id="A0A317FAW5"/>
<reference evidence="11" key="1">
    <citation type="submission" date="2018-05" db="EMBL/GenBank/DDBJ databases">
        <authorList>
            <person name="Du Z."/>
            <person name="Wang X."/>
        </authorList>
    </citation>
    <scope>NUCLEOTIDE SEQUENCE [LARGE SCALE GENOMIC DNA]</scope>
    <source>
        <strain evidence="11">CQN31</strain>
    </source>
</reference>
<evidence type="ECO:0000256" key="7">
    <source>
        <dbReference type="RuleBase" id="RU003423"/>
    </source>
</evidence>
<comment type="cofactor">
    <cofactor evidence="1 7">
        <name>(R)-lipoate</name>
        <dbReference type="ChEBI" id="CHEBI:83088"/>
    </cofactor>
</comment>
<dbReference type="SUPFAM" id="SSF51230">
    <property type="entry name" value="Single hybrid motif"/>
    <property type="match status" value="1"/>
</dbReference>
<evidence type="ECO:0000256" key="2">
    <source>
        <dbReference type="ARBA" id="ARBA00007317"/>
    </source>
</evidence>
<dbReference type="Pfam" id="PF02817">
    <property type="entry name" value="E3_binding"/>
    <property type="match status" value="1"/>
</dbReference>
<dbReference type="Pfam" id="PF00364">
    <property type="entry name" value="Biotin_lipoyl"/>
    <property type="match status" value="1"/>
</dbReference>
<dbReference type="EMBL" id="QGNA01000004">
    <property type="protein sequence ID" value="PWS35945.1"/>
    <property type="molecule type" value="Genomic_DNA"/>
</dbReference>
<dbReference type="PROSITE" id="PS50968">
    <property type="entry name" value="BIOTINYL_LIPOYL"/>
    <property type="match status" value="1"/>
</dbReference>
<feature type="domain" description="Lipoyl-binding" evidence="8">
    <location>
        <begin position="1"/>
        <end position="76"/>
    </location>
</feature>
<dbReference type="Gene3D" id="4.10.320.10">
    <property type="entry name" value="E3-binding domain"/>
    <property type="match status" value="1"/>
</dbReference>
<evidence type="ECO:0000256" key="1">
    <source>
        <dbReference type="ARBA" id="ARBA00001938"/>
    </source>
</evidence>
<comment type="similarity">
    <text evidence="2 7">Belongs to the 2-oxoacid dehydrogenase family.</text>
</comment>
<dbReference type="InterPro" id="IPR004167">
    <property type="entry name" value="PSBD"/>
</dbReference>
<evidence type="ECO:0000313" key="11">
    <source>
        <dbReference type="Proteomes" id="UP000245765"/>
    </source>
</evidence>
<dbReference type="OrthoDB" id="9805770at2"/>
<keyword evidence="6 7" id="KW-0012">Acyltransferase</keyword>
<comment type="subunit">
    <text evidence="3">Forms a 24-polypeptide structural core with octahedral symmetry.</text>
</comment>
<protein>
    <recommendedName>
        <fullName evidence="7">Dihydrolipoamide acetyltransferase component of pyruvate dehydrogenase complex</fullName>
        <ecNumber evidence="7">2.3.1.-</ecNumber>
    </recommendedName>
</protein>
<dbReference type="Proteomes" id="UP000245765">
    <property type="component" value="Unassembled WGS sequence"/>
</dbReference>
<evidence type="ECO:0000256" key="3">
    <source>
        <dbReference type="ARBA" id="ARBA00011484"/>
    </source>
</evidence>
<dbReference type="RefSeq" id="WP_109872311.1">
    <property type="nucleotide sequence ID" value="NZ_QGNA01000004.1"/>
</dbReference>
<keyword evidence="5 7" id="KW-0450">Lipoyl</keyword>
<dbReference type="Gene3D" id="3.30.559.10">
    <property type="entry name" value="Chloramphenicol acetyltransferase-like domain"/>
    <property type="match status" value="1"/>
</dbReference>
<dbReference type="InterPro" id="IPR036625">
    <property type="entry name" value="E3-bd_dom_sf"/>
</dbReference>
<dbReference type="InterPro" id="IPR023213">
    <property type="entry name" value="CAT-like_dom_sf"/>
</dbReference>
<dbReference type="PROSITE" id="PS51826">
    <property type="entry name" value="PSBD"/>
    <property type="match status" value="1"/>
</dbReference>
<organism evidence="10 11">
    <name type="scientific">Falsiroseomonas bella</name>
    <dbReference type="NCBI Taxonomy" id="2184016"/>
    <lineage>
        <taxon>Bacteria</taxon>
        <taxon>Pseudomonadati</taxon>
        <taxon>Pseudomonadota</taxon>
        <taxon>Alphaproteobacteria</taxon>
        <taxon>Acetobacterales</taxon>
        <taxon>Roseomonadaceae</taxon>
        <taxon>Falsiroseomonas</taxon>
    </lineage>
</organism>
<dbReference type="EC" id="2.3.1.-" evidence="7"/>
<dbReference type="CDD" id="cd06849">
    <property type="entry name" value="lipoyl_domain"/>
    <property type="match status" value="1"/>
</dbReference>
<evidence type="ECO:0000313" key="10">
    <source>
        <dbReference type="EMBL" id="PWS35945.1"/>
    </source>
</evidence>
<keyword evidence="4 7" id="KW-0808">Transferase</keyword>
<dbReference type="SUPFAM" id="SSF52777">
    <property type="entry name" value="CoA-dependent acyltransferases"/>
    <property type="match status" value="1"/>
</dbReference>
<comment type="caution">
    <text evidence="10">The sequence shown here is derived from an EMBL/GenBank/DDBJ whole genome shotgun (WGS) entry which is preliminary data.</text>
</comment>
<dbReference type="SUPFAM" id="SSF47005">
    <property type="entry name" value="Peripheral subunit-binding domain of 2-oxo acid dehydrogenase complex"/>
    <property type="match status" value="1"/>
</dbReference>
<evidence type="ECO:0000256" key="6">
    <source>
        <dbReference type="ARBA" id="ARBA00023315"/>
    </source>
</evidence>
<dbReference type="InterPro" id="IPR050743">
    <property type="entry name" value="2-oxoacid_DH_E2_comp"/>
</dbReference>
<dbReference type="PANTHER" id="PTHR43178:SF12">
    <property type="entry name" value="DIHYDROLIPOAMIDE ACETYLTRANSFERASE COMPONENT OF PYRUVATE DEHYDROGENASE COMPLEX"/>
    <property type="match status" value="1"/>
</dbReference>
<dbReference type="InterPro" id="IPR000089">
    <property type="entry name" value="Biotin_lipoyl"/>
</dbReference>